<dbReference type="PANTHER" id="PTHR37302">
    <property type="entry name" value="SLR1116 PROTEIN"/>
    <property type="match status" value="1"/>
</dbReference>
<keyword evidence="5" id="KW-1185">Reference proteome</keyword>
<dbReference type="EMBL" id="JACHXK010000008">
    <property type="protein sequence ID" value="MBB3111640.1"/>
    <property type="molecule type" value="Genomic_DNA"/>
</dbReference>
<name>A0A7W5FNT1_9BACL</name>
<evidence type="ECO:0000313" key="5">
    <source>
        <dbReference type="Proteomes" id="UP000570361"/>
    </source>
</evidence>
<comment type="caution">
    <text evidence="4">The sequence shown here is derived from an EMBL/GenBank/DDBJ whole genome shotgun (WGS) entry which is preliminary data.</text>
</comment>
<protein>
    <submittedName>
        <fullName evidence="4">Putative damage-inducible protein DinB</fullName>
    </submittedName>
</protein>
<accession>A0A7W5FNT1</accession>
<feature type="binding site" evidence="3">
    <location>
        <position position="122"/>
    </location>
    <ligand>
        <name>a divalent metal cation</name>
        <dbReference type="ChEBI" id="CHEBI:60240"/>
    </ligand>
</feature>
<keyword evidence="2 3" id="KW-0479">Metal-binding</keyword>
<dbReference type="InterPro" id="IPR034660">
    <property type="entry name" value="DinB/YfiT-like"/>
</dbReference>
<dbReference type="GO" id="GO:0046872">
    <property type="term" value="F:metal ion binding"/>
    <property type="evidence" value="ECO:0007669"/>
    <property type="project" value="UniProtKB-KW"/>
</dbReference>
<dbReference type="Pfam" id="PF05163">
    <property type="entry name" value="DinB"/>
    <property type="match status" value="1"/>
</dbReference>
<sequence length="156" mass="17515">MQTIQRMFTHLEWANRQLLASLQAAQADEAGKAATLFWHILQAERVWLIRLNGNSSEGIKIWEDRADLAACSELIEANSSGYKAWLDALPEAELDRVIDYRSQAGAPFQTSVRDILIHVALHGQYHRGQINTALRAGGFPPAALDYILYSRLLDQV</sequence>
<dbReference type="RefSeq" id="WP_183601509.1">
    <property type="nucleotide sequence ID" value="NZ_JACHXK010000008.1"/>
</dbReference>
<gene>
    <name evidence="4" type="ORF">FHS18_003708</name>
</gene>
<dbReference type="Gene3D" id="1.20.120.450">
    <property type="entry name" value="dinb family like domain"/>
    <property type="match status" value="1"/>
</dbReference>
<evidence type="ECO:0000256" key="3">
    <source>
        <dbReference type="PIRSR" id="PIRSR607837-1"/>
    </source>
</evidence>
<feature type="binding site" evidence="3">
    <location>
        <position position="39"/>
    </location>
    <ligand>
        <name>a divalent metal cation</name>
        <dbReference type="ChEBI" id="CHEBI:60240"/>
    </ligand>
</feature>
<reference evidence="4 5" key="1">
    <citation type="submission" date="2020-08" db="EMBL/GenBank/DDBJ databases">
        <title>Genomic Encyclopedia of Type Strains, Phase III (KMG-III): the genomes of soil and plant-associated and newly described type strains.</title>
        <authorList>
            <person name="Whitman W."/>
        </authorList>
    </citation>
    <scope>NUCLEOTIDE SEQUENCE [LARGE SCALE GENOMIC DNA]</scope>
    <source>
        <strain evidence="4 5">CECT 5862</strain>
    </source>
</reference>
<proteinExistence type="inferred from homology"/>
<evidence type="ECO:0000256" key="2">
    <source>
        <dbReference type="ARBA" id="ARBA00022723"/>
    </source>
</evidence>
<dbReference type="InterPro" id="IPR007837">
    <property type="entry name" value="DinB"/>
</dbReference>
<feature type="binding site" evidence="3">
    <location>
        <position position="126"/>
    </location>
    <ligand>
        <name>a divalent metal cation</name>
        <dbReference type="ChEBI" id="CHEBI:60240"/>
    </ligand>
</feature>
<evidence type="ECO:0000256" key="1">
    <source>
        <dbReference type="ARBA" id="ARBA00008635"/>
    </source>
</evidence>
<evidence type="ECO:0000313" key="4">
    <source>
        <dbReference type="EMBL" id="MBB3111640.1"/>
    </source>
</evidence>
<dbReference type="AlphaFoldDB" id="A0A7W5FNT1"/>
<dbReference type="Proteomes" id="UP000570361">
    <property type="component" value="Unassembled WGS sequence"/>
</dbReference>
<dbReference type="PANTHER" id="PTHR37302:SF3">
    <property type="entry name" value="DAMAGE-INDUCIBLE PROTEIN DINB"/>
    <property type="match status" value="1"/>
</dbReference>
<dbReference type="SUPFAM" id="SSF109854">
    <property type="entry name" value="DinB/YfiT-like putative metalloenzymes"/>
    <property type="match status" value="1"/>
</dbReference>
<comment type="similarity">
    <text evidence="1">Belongs to the DinB family.</text>
</comment>
<organism evidence="4 5">
    <name type="scientific">Paenibacillus phyllosphaerae</name>
    <dbReference type="NCBI Taxonomy" id="274593"/>
    <lineage>
        <taxon>Bacteria</taxon>
        <taxon>Bacillati</taxon>
        <taxon>Bacillota</taxon>
        <taxon>Bacilli</taxon>
        <taxon>Bacillales</taxon>
        <taxon>Paenibacillaceae</taxon>
        <taxon>Paenibacillus</taxon>
    </lineage>
</organism>